<feature type="region of interest" description="Disordered" evidence="4">
    <location>
        <begin position="109"/>
        <end position="132"/>
    </location>
</feature>
<feature type="domain" description="Carboxylesterase type B" evidence="5">
    <location>
        <begin position="43"/>
        <end position="538"/>
    </location>
</feature>
<accession>A0ABQ0M0V3</accession>
<protein>
    <recommendedName>
        <fullName evidence="3">Carboxylic ester hydrolase</fullName>
        <ecNumber evidence="3">3.1.1.-</ecNumber>
    </recommendedName>
</protein>
<gene>
    <name evidence="6" type="ORF">MCHLO_13497</name>
</gene>
<dbReference type="SUPFAM" id="SSF53474">
    <property type="entry name" value="alpha/beta-Hydrolases"/>
    <property type="match status" value="1"/>
</dbReference>
<dbReference type="PROSITE" id="PS00122">
    <property type="entry name" value="CARBOXYLESTERASE_B_1"/>
    <property type="match status" value="1"/>
</dbReference>
<dbReference type="InterPro" id="IPR029058">
    <property type="entry name" value="AB_hydrolase_fold"/>
</dbReference>
<evidence type="ECO:0000259" key="5">
    <source>
        <dbReference type="Pfam" id="PF00135"/>
    </source>
</evidence>
<dbReference type="InterPro" id="IPR002018">
    <property type="entry name" value="CarbesteraseB"/>
</dbReference>
<dbReference type="Pfam" id="PF00135">
    <property type="entry name" value="COesterase"/>
    <property type="match status" value="1"/>
</dbReference>
<comment type="similarity">
    <text evidence="1 3">Belongs to the type-B carboxylesterase/lipase family.</text>
</comment>
<evidence type="ECO:0000313" key="6">
    <source>
        <dbReference type="EMBL" id="GAT56903.1"/>
    </source>
</evidence>
<evidence type="ECO:0000256" key="1">
    <source>
        <dbReference type="ARBA" id="ARBA00005964"/>
    </source>
</evidence>
<keyword evidence="7" id="KW-1185">Reference proteome</keyword>
<dbReference type="EMBL" id="DF849355">
    <property type="protein sequence ID" value="GAT56903.1"/>
    <property type="molecule type" value="Genomic_DNA"/>
</dbReference>
<dbReference type="EC" id="3.1.1.-" evidence="3"/>
<sequence length="576" mass="61679">MRDWCTTFSFRRGSGFAVPLGIKDALARANPSSTPLVDLGYASYQGSVDPTTSITSFLGIRFAAAPTGDARFRAPQSPHTVPGVQNATTQPPQCYQILVNGVLDTNPFRDKSSSSSSSASHAGRSQAVLAKRAPSNVSDEDCLFLSVYMSPNATSTSNLPVLVWIHGGGYLEGSSSQFRGSDLIKESPDSGLVVVVIQYRLGLFGFLAGSEVHANGSLNAGLLDQQFALQWVQKHITKFGGDPAHVTIWGESAGGGSILQQVIANGGKTNPPLFKAAIASSPFVPAQDVYNSRIPQARYDSVVALSGCSSASDSLACLRTVDASVLEDANVDLALNSFFGTYAFGPVVEDSNGLIQQSPTRALREGKVNGDALLTVTNAFEGRIFVNTSIGPVADSVSDYALNLYPNLPANTASKIEEIYADVGSTSDQIVALYGDTVFMCTAYLLLASFPSSTPTYKAEFAIPPGNHGTDLQYYFPSLVEDVPVLNYPTFFNNTIFIEAFARSFTAFATSGDGDPAAKGTITPMWRQWKDGNRVEMVFNRTDGAVEQPWIRAVKTDGGVLERCRFWDEMAQYTGH</sequence>
<reference evidence="6" key="1">
    <citation type="submission" date="2014-09" db="EMBL/GenBank/DDBJ databases">
        <title>Genome sequence of the luminous mushroom Mycena chlorophos for searching fungal bioluminescence genes.</title>
        <authorList>
            <person name="Tanaka Y."/>
            <person name="Kasuga D."/>
            <person name="Oba Y."/>
            <person name="Hase S."/>
            <person name="Sato K."/>
            <person name="Oba Y."/>
            <person name="Sakakibara Y."/>
        </authorList>
    </citation>
    <scope>NUCLEOTIDE SEQUENCE</scope>
</reference>
<proteinExistence type="inferred from homology"/>
<evidence type="ECO:0000256" key="4">
    <source>
        <dbReference type="SAM" id="MobiDB-lite"/>
    </source>
</evidence>
<dbReference type="Gene3D" id="3.40.50.1820">
    <property type="entry name" value="alpha/beta hydrolase"/>
    <property type="match status" value="1"/>
</dbReference>
<organism evidence="6 7">
    <name type="scientific">Mycena chlorophos</name>
    <name type="common">Agaric fungus</name>
    <name type="synonym">Agaricus chlorophos</name>
    <dbReference type="NCBI Taxonomy" id="658473"/>
    <lineage>
        <taxon>Eukaryota</taxon>
        <taxon>Fungi</taxon>
        <taxon>Dikarya</taxon>
        <taxon>Basidiomycota</taxon>
        <taxon>Agaricomycotina</taxon>
        <taxon>Agaricomycetes</taxon>
        <taxon>Agaricomycetidae</taxon>
        <taxon>Agaricales</taxon>
        <taxon>Marasmiineae</taxon>
        <taxon>Mycenaceae</taxon>
        <taxon>Mycena</taxon>
    </lineage>
</organism>
<keyword evidence="2 3" id="KW-0378">Hydrolase</keyword>
<evidence type="ECO:0000313" key="7">
    <source>
        <dbReference type="Proteomes" id="UP000815677"/>
    </source>
</evidence>
<dbReference type="InterPro" id="IPR050309">
    <property type="entry name" value="Type-B_Carboxylest/Lipase"/>
</dbReference>
<dbReference type="PANTHER" id="PTHR11559">
    <property type="entry name" value="CARBOXYLESTERASE"/>
    <property type="match status" value="1"/>
</dbReference>
<name>A0ABQ0M0V3_MYCCL</name>
<dbReference type="Proteomes" id="UP000815677">
    <property type="component" value="Unassembled WGS sequence"/>
</dbReference>
<dbReference type="InterPro" id="IPR019826">
    <property type="entry name" value="Carboxylesterase_B_AS"/>
</dbReference>
<evidence type="ECO:0000256" key="3">
    <source>
        <dbReference type="RuleBase" id="RU361235"/>
    </source>
</evidence>
<evidence type="ECO:0000256" key="2">
    <source>
        <dbReference type="ARBA" id="ARBA00022801"/>
    </source>
</evidence>